<proteinExistence type="predicted"/>
<dbReference type="Proteomes" id="UP000271889">
    <property type="component" value="Unassembled WGS sequence"/>
</dbReference>
<dbReference type="InterPro" id="IPR013537">
    <property type="entry name" value="AcCoA_COase_cen"/>
</dbReference>
<dbReference type="PANTHER" id="PTHR45728">
    <property type="entry name" value="ACETYL-COA CARBOXYLASE, ISOFORM A"/>
    <property type="match status" value="1"/>
</dbReference>
<reference evidence="2 3" key="1">
    <citation type="submission" date="2018-11" db="EMBL/GenBank/DDBJ databases">
        <authorList>
            <consortium name="Pathogen Informatics"/>
        </authorList>
    </citation>
    <scope>NUCLEOTIDE SEQUENCE [LARGE SCALE GENOMIC DNA]</scope>
</reference>
<dbReference type="GO" id="GO:0005524">
    <property type="term" value="F:ATP binding"/>
    <property type="evidence" value="ECO:0007669"/>
    <property type="project" value="InterPro"/>
</dbReference>
<evidence type="ECO:0000313" key="2">
    <source>
        <dbReference type="EMBL" id="VDK62484.1"/>
    </source>
</evidence>
<protein>
    <recommendedName>
        <fullName evidence="1">Acetyl-CoA carboxylase central domain-containing protein</fullName>
    </recommendedName>
</protein>
<accession>A0A3P6T6L8</accession>
<dbReference type="InterPro" id="IPR049076">
    <property type="entry name" value="ACCA"/>
</dbReference>
<dbReference type="AlphaFoldDB" id="A0A3P6T6L8"/>
<dbReference type="PANTHER" id="PTHR45728:SF3">
    <property type="entry name" value="ACETYL-COA CARBOXYLASE"/>
    <property type="match status" value="1"/>
</dbReference>
<feature type="non-terminal residue" evidence="2">
    <location>
        <position position="308"/>
    </location>
</feature>
<organism evidence="2 3">
    <name type="scientific">Cylicostephanus goldi</name>
    <name type="common">Nematode worm</name>
    <dbReference type="NCBI Taxonomy" id="71465"/>
    <lineage>
        <taxon>Eukaryota</taxon>
        <taxon>Metazoa</taxon>
        <taxon>Ecdysozoa</taxon>
        <taxon>Nematoda</taxon>
        <taxon>Chromadorea</taxon>
        <taxon>Rhabditida</taxon>
        <taxon>Rhabditina</taxon>
        <taxon>Rhabditomorpha</taxon>
        <taxon>Strongyloidea</taxon>
        <taxon>Strongylidae</taxon>
        <taxon>Cylicostephanus</taxon>
    </lineage>
</organism>
<dbReference type="Pfam" id="PF08326">
    <property type="entry name" value="ACC_central"/>
    <property type="match status" value="1"/>
</dbReference>
<name>A0A3P6T6L8_CYLGO</name>
<dbReference type="EMBL" id="UYRV01016816">
    <property type="protein sequence ID" value="VDK62484.1"/>
    <property type="molecule type" value="Genomic_DNA"/>
</dbReference>
<dbReference type="OrthoDB" id="14612at2759"/>
<dbReference type="GO" id="GO:0003989">
    <property type="term" value="F:acetyl-CoA carboxylase activity"/>
    <property type="evidence" value="ECO:0007669"/>
    <property type="project" value="InterPro"/>
</dbReference>
<gene>
    <name evidence="2" type="ORF">CGOC_LOCUS5507</name>
</gene>
<dbReference type="GO" id="GO:0005739">
    <property type="term" value="C:mitochondrion"/>
    <property type="evidence" value="ECO:0007669"/>
    <property type="project" value="TreeGrafter"/>
</dbReference>
<evidence type="ECO:0000259" key="1">
    <source>
        <dbReference type="Pfam" id="PF08326"/>
    </source>
</evidence>
<dbReference type="GO" id="GO:0006633">
    <property type="term" value="P:fatty acid biosynthetic process"/>
    <property type="evidence" value="ECO:0007669"/>
    <property type="project" value="InterPro"/>
</dbReference>
<feature type="domain" description="Acetyl-CoA carboxylase central" evidence="1">
    <location>
        <begin position="16"/>
        <end position="223"/>
    </location>
</feature>
<evidence type="ECO:0000313" key="3">
    <source>
        <dbReference type="Proteomes" id="UP000271889"/>
    </source>
</evidence>
<keyword evidence="3" id="KW-1185">Reference proteome</keyword>
<sequence length="308" mass="35193">MCMNVLHGSIPPGADLSMKNLVEELFSNLESTTLPHALFKQALNPMVNRIPEKYSAKMKELMKIDSMSNFTAVKSILDDYFGSLSHAEWETAKAVCDTVYHICERFENGLMSNTAYVLNSLLAEYKQCERFFEGRVYDDAVALLNEEYGSDKDRVVSMIYSHTQLKGKNKFMLALMEGIEKRGMHLVTPLADNLRDIGNMFHTDEVCNQARQLLLQNSRVKYRKFLNKIVWDIEKISLADRDVKEVLPVDDAVAKLKGLFGQMLDRGMTPKEMLNSSPWAHKAIHEFFFDDKLADFAIRAYIGLHFAV</sequence>